<feature type="domain" description="Serine/threonine specific protein phosphatases" evidence="1">
    <location>
        <begin position="94"/>
        <end position="99"/>
    </location>
</feature>
<dbReference type="GO" id="GO:0016791">
    <property type="term" value="F:phosphatase activity"/>
    <property type="evidence" value="ECO:0007669"/>
    <property type="project" value="TreeGrafter"/>
</dbReference>
<dbReference type="GO" id="GO:0008803">
    <property type="term" value="F:bis(5'-nucleosyl)-tetraphosphatase (symmetrical) activity"/>
    <property type="evidence" value="ECO:0007669"/>
    <property type="project" value="TreeGrafter"/>
</dbReference>
<comment type="caution">
    <text evidence="2">The sequence shown here is derived from an EMBL/GenBank/DDBJ whole genome shotgun (WGS) entry which is preliminary data.</text>
</comment>
<dbReference type="Gene3D" id="3.60.21.10">
    <property type="match status" value="1"/>
</dbReference>
<sequence>MFGIRRKSHKPPAEPRIAQPPSDTLVWAIGDIHGCSDLLRTLMDGVLQDVAAARATRTHIVFLGDYIDRGPDSRGVLDYLADLGREPDLELHLLRGNHEDRMEAFLEAPELGAGWCEYGGRDALGSFGVHPPDSTDGPEVWSVASAALNAALTAEHRAVLQAQKASVTLGDFFFAHAGAEPGVPLDQQDPRHLMWIRRRFLDDDQAFEKLVVHGHTPTAHVHVDHRRIGIDTGTYATGVLTALRLFGSDRHVLQTARRGAEISLVGRPLHLAAQS</sequence>
<reference evidence="2 3" key="1">
    <citation type="submission" date="2014-12" db="EMBL/GenBank/DDBJ databases">
        <title>Genome sequencing of Brevundimonas nasdae TPW30.</title>
        <authorList>
            <person name="Tan P.W."/>
            <person name="Chan K.-G."/>
        </authorList>
    </citation>
    <scope>NUCLEOTIDE SEQUENCE [LARGE SCALE GENOMIC DNA]</scope>
    <source>
        <strain evidence="2 3">TPW30</strain>
    </source>
</reference>
<dbReference type="PROSITE" id="PS00125">
    <property type="entry name" value="SER_THR_PHOSPHATASE"/>
    <property type="match status" value="1"/>
</dbReference>
<dbReference type="GO" id="GO:0005737">
    <property type="term" value="C:cytoplasm"/>
    <property type="evidence" value="ECO:0007669"/>
    <property type="project" value="TreeGrafter"/>
</dbReference>
<dbReference type="InterPro" id="IPR006186">
    <property type="entry name" value="Ser/Thr-sp_prot-phosphatase"/>
</dbReference>
<dbReference type="Pfam" id="PF00149">
    <property type="entry name" value="Metallophos"/>
    <property type="match status" value="1"/>
</dbReference>
<dbReference type="PANTHER" id="PTHR42850">
    <property type="entry name" value="METALLOPHOSPHOESTERASE"/>
    <property type="match status" value="1"/>
</dbReference>
<protein>
    <recommendedName>
        <fullName evidence="1">Serine/threonine specific protein phosphatases domain-containing protein</fullName>
    </recommendedName>
</protein>
<dbReference type="PANTHER" id="PTHR42850:SF4">
    <property type="entry name" value="ZINC-DEPENDENT ENDOPOLYPHOSPHATASE"/>
    <property type="match status" value="1"/>
</dbReference>
<dbReference type="EMBL" id="JWSY01000011">
    <property type="protein sequence ID" value="KIC58431.1"/>
    <property type="molecule type" value="Genomic_DNA"/>
</dbReference>
<evidence type="ECO:0000313" key="2">
    <source>
        <dbReference type="EMBL" id="KIC58431.1"/>
    </source>
</evidence>
<dbReference type="InterPro" id="IPR004843">
    <property type="entry name" value="Calcineurin-like_PHP"/>
</dbReference>
<organism evidence="2 3">
    <name type="scientific">Brevundimonas nasdae</name>
    <dbReference type="NCBI Taxonomy" id="172043"/>
    <lineage>
        <taxon>Bacteria</taxon>
        <taxon>Pseudomonadati</taxon>
        <taxon>Pseudomonadota</taxon>
        <taxon>Alphaproteobacteria</taxon>
        <taxon>Caulobacterales</taxon>
        <taxon>Caulobacteraceae</taxon>
        <taxon>Brevundimonas</taxon>
    </lineage>
</organism>
<dbReference type="InterPro" id="IPR029052">
    <property type="entry name" value="Metallo-depent_PP-like"/>
</dbReference>
<dbReference type="Proteomes" id="UP000031166">
    <property type="component" value="Unassembled WGS sequence"/>
</dbReference>
<dbReference type="AlphaFoldDB" id="A0A0B4CVS0"/>
<dbReference type="GO" id="GO:0110154">
    <property type="term" value="P:RNA decapping"/>
    <property type="evidence" value="ECO:0007669"/>
    <property type="project" value="TreeGrafter"/>
</dbReference>
<gene>
    <name evidence="2" type="ORF">RM53_08480</name>
</gene>
<accession>A0A0B4CVS0</accession>
<name>A0A0B4CVS0_9CAUL</name>
<evidence type="ECO:0000313" key="3">
    <source>
        <dbReference type="Proteomes" id="UP000031166"/>
    </source>
</evidence>
<dbReference type="InterPro" id="IPR050126">
    <property type="entry name" value="Ap4A_hydrolase"/>
</dbReference>
<evidence type="ECO:0000259" key="1">
    <source>
        <dbReference type="PROSITE" id="PS00125"/>
    </source>
</evidence>
<dbReference type="SUPFAM" id="SSF56300">
    <property type="entry name" value="Metallo-dependent phosphatases"/>
    <property type="match status" value="1"/>
</dbReference>
<dbReference type="CDD" id="cd00144">
    <property type="entry name" value="MPP_PPP_family"/>
    <property type="match status" value="1"/>
</dbReference>
<dbReference type="STRING" id="172043.RM53_08480"/>
<proteinExistence type="predicted"/>